<organism evidence="11 12">
    <name type="scientific">Anaeroplasma bactoclasticum</name>
    <dbReference type="NCBI Taxonomy" id="2088"/>
    <lineage>
        <taxon>Bacteria</taxon>
        <taxon>Bacillati</taxon>
        <taxon>Mycoplasmatota</taxon>
        <taxon>Mollicutes</taxon>
        <taxon>Anaeroplasmatales</taxon>
        <taxon>Anaeroplasmataceae</taxon>
        <taxon>Anaeroplasma</taxon>
    </lineage>
</organism>
<dbReference type="InterPro" id="IPR001328">
    <property type="entry name" value="Pept_tRNA_hydro"/>
</dbReference>
<dbReference type="PROSITE" id="PS01195">
    <property type="entry name" value="PEPT_TRNA_HYDROL_1"/>
    <property type="match status" value="1"/>
</dbReference>
<comment type="subcellular location">
    <subcellularLocation>
        <location evidence="8">Cytoplasm</location>
    </subcellularLocation>
</comment>
<dbReference type="FunFam" id="3.40.50.1470:FF:000001">
    <property type="entry name" value="Peptidyl-tRNA hydrolase"/>
    <property type="match status" value="1"/>
</dbReference>
<comment type="catalytic activity">
    <reaction evidence="6 8 9">
        <text>an N-acyl-L-alpha-aminoacyl-tRNA + H2O = an N-acyl-L-amino acid + a tRNA + H(+)</text>
        <dbReference type="Rhea" id="RHEA:54448"/>
        <dbReference type="Rhea" id="RHEA-COMP:10123"/>
        <dbReference type="Rhea" id="RHEA-COMP:13883"/>
        <dbReference type="ChEBI" id="CHEBI:15377"/>
        <dbReference type="ChEBI" id="CHEBI:15378"/>
        <dbReference type="ChEBI" id="CHEBI:59874"/>
        <dbReference type="ChEBI" id="CHEBI:78442"/>
        <dbReference type="ChEBI" id="CHEBI:138191"/>
        <dbReference type="EC" id="3.1.1.29"/>
    </reaction>
</comment>
<keyword evidence="4 8" id="KW-0694">RNA-binding</keyword>
<dbReference type="InParanoid" id="A0A397S737"/>
<dbReference type="InterPro" id="IPR018171">
    <property type="entry name" value="Pept_tRNA_hydro_CS"/>
</dbReference>
<dbReference type="OrthoDB" id="9800507at2"/>
<accession>A0A397S737</accession>
<feature type="binding site" evidence="8">
    <location>
        <position position="113"/>
    </location>
    <ligand>
        <name>tRNA</name>
        <dbReference type="ChEBI" id="CHEBI:17843"/>
    </ligand>
</feature>
<dbReference type="GO" id="GO:0000049">
    <property type="term" value="F:tRNA binding"/>
    <property type="evidence" value="ECO:0007669"/>
    <property type="project" value="UniProtKB-UniRule"/>
</dbReference>
<feature type="site" description="Stabilizes the basic form of H active site to accept a proton" evidence="8">
    <location>
        <position position="92"/>
    </location>
</feature>
<dbReference type="NCBIfam" id="TIGR00447">
    <property type="entry name" value="pth"/>
    <property type="match status" value="1"/>
</dbReference>
<reference evidence="11 12" key="1">
    <citation type="submission" date="2018-08" db="EMBL/GenBank/DDBJ databases">
        <title>Genomic Encyclopedia of Archaeal and Bacterial Type Strains, Phase II (KMG-II): from individual species to whole genera.</title>
        <authorList>
            <person name="Goeker M."/>
        </authorList>
    </citation>
    <scope>NUCLEOTIDE SEQUENCE [LARGE SCALE GENOMIC DNA]</scope>
    <source>
        <strain evidence="11 12">ATCC 27112</strain>
    </source>
</reference>
<dbReference type="RefSeq" id="WP_119015567.1">
    <property type="nucleotide sequence ID" value="NZ_QXEV01000003.1"/>
</dbReference>
<evidence type="ECO:0000256" key="10">
    <source>
        <dbReference type="RuleBase" id="RU004320"/>
    </source>
</evidence>
<evidence type="ECO:0000256" key="3">
    <source>
        <dbReference type="ARBA" id="ARBA00022801"/>
    </source>
</evidence>
<protein>
    <recommendedName>
        <fullName evidence="7 8">Peptidyl-tRNA hydrolase</fullName>
        <shortName evidence="8">Pth</shortName>
        <ecNumber evidence="1 8">3.1.1.29</ecNumber>
    </recommendedName>
</protein>
<evidence type="ECO:0000256" key="9">
    <source>
        <dbReference type="RuleBase" id="RU000673"/>
    </source>
</evidence>
<evidence type="ECO:0000313" key="11">
    <source>
        <dbReference type="EMBL" id="RIA78084.1"/>
    </source>
</evidence>
<feature type="binding site" evidence="8">
    <location>
        <position position="65"/>
    </location>
    <ligand>
        <name>tRNA</name>
        <dbReference type="ChEBI" id="CHEBI:17843"/>
    </ligand>
</feature>
<comment type="function">
    <text evidence="8">Hydrolyzes ribosome-free peptidyl-tRNAs (with 1 or more amino acids incorporated), which drop off the ribosome during protein synthesis, or as a result of ribosome stalling.</text>
</comment>
<dbReference type="Pfam" id="PF01195">
    <property type="entry name" value="Pept_tRNA_hydro"/>
    <property type="match status" value="1"/>
</dbReference>
<comment type="function">
    <text evidence="8">Catalyzes the release of premature peptidyl moieties from peptidyl-tRNA molecules trapped in stalled 50S ribosomal subunits, and thus maintains levels of free tRNAs and 50S ribosomes.</text>
</comment>
<evidence type="ECO:0000256" key="2">
    <source>
        <dbReference type="ARBA" id="ARBA00022555"/>
    </source>
</evidence>
<dbReference type="GO" id="GO:0004045">
    <property type="term" value="F:peptidyl-tRNA hydrolase activity"/>
    <property type="evidence" value="ECO:0007669"/>
    <property type="project" value="UniProtKB-UniRule"/>
</dbReference>
<evidence type="ECO:0000313" key="12">
    <source>
        <dbReference type="Proteomes" id="UP000266506"/>
    </source>
</evidence>
<keyword evidence="8" id="KW-0963">Cytoplasm</keyword>
<name>A0A397S737_9MOLU</name>
<keyword evidence="2 8" id="KW-0820">tRNA-binding</keyword>
<comment type="subunit">
    <text evidence="8">Monomer.</text>
</comment>
<sequence length="188" mass="20987">MKLIIGLGNPGKEYENTRHNAGFMAVDAFALKHDISFSLEPKMKGMLAQVNLGGNKAILLKPMTYMNLSGESVIKVMQFYKIEVDDILVISDDLDSRLGRLRLRAKGSAGGHNGHKNIAMHIHSEDYKRIKIGIDRSDVIPVVDWVLKKMTPSELEIMKEATEIAANAIEDFILGEEFVKIASKYSQK</sequence>
<dbReference type="HAMAP" id="MF_00083">
    <property type="entry name" value="Pept_tRNA_hydro_bact"/>
    <property type="match status" value="1"/>
</dbReference>
<dbReference type="SUPFAM" id="SSF53178">
    <property type="entry name" value="Peptidyl-tRNA hydrolase-like"/>
    <property type="match status" value="1"/>
</dbReference>
<proteinExistence type="inferred from homology"/>
<feature type="binding site" evidence="8">
    <location>
        <position position="14"/>
    </location>
    <ligand>
        <name>tRNA</name>
        <dbReference type="ChEBI" id="CHEBI:17843"/>
    </ligand>
</feature>
<feature type="binding site" evidence="8">
    <location>
        <position position="67"/>
    </location>
    <ligand>
        <name>tRNA</name>
        <dbReference type="ChEBI" id="CHEBI:17843"/>
    </ligand>
</feature>
<evidence type="ECO:0000256" key="1">
    <source>
        <dbReference type="ARBA" id="ARBA00013260"/>
    </source>
</evidence>
<comment type="caution">
    <text evidence="11">The sequence shown here is derived from an EMBL/GenBank/DDBJ whole genome shotgun (WGS) entry which is preliminary data.</text>
</comment>
<keyword evidence="3 8" id="KW-0378">Hydrolase</keyword>
<feature type="site" description="Discriminates between blocked and unblocked aminoacyl-tRNA" evidence="8">
    <location>
        <position position="9"/>
    </location>
</feature>
<keyword evidence="12" id="KW-1185">Reference proteome</keyword>
<evidence type="ECO:0000256" key="4">
    <source>
        <dbReference type="ARBA" id="ARBA00022884"/>
    </source>
</evidence>
<evidence type="ECO:0000256" key="8">
    <source>
        <dbReference type="HAMAP-Rule" id="MF_00083"/>
    </source>
</evidence>
<dbReference type="Proteomes" id="UP000266506">
    <property type="component" value="Unassembled WGS sequence"/>
</dbReference>
<dbReference type="GO" id="GO:0005737">
    <property type="term" value="C:cytoplasm"/>
    <property type="evidence" value="ECO:0007669"/>
    <property type="project" value="UniProtKB-SubCell"/>
</dbReference>
<dbReference type="InterPro" id="IPR036416">
    <property type="entry name" value="Pept_tRNA_hydro_sf"/>
</dbReference>
<comment type="similarity">
    <text evidence="5 8 10">Belongs to the PTH family.</text>
</comment>
<dbReference type="EC" id="3.1.1.29" evidence="1 8"/>
<dbReference type="CDD" id="cd00462">
    <property type="entry name" value="PTH"/>
    <property type="match status" value="1"/>
</dbReference>
<dbReference type="GO" id="GO:0072344">
    <property type="term" value="P:rescue of stalled ribosome"/>
    <property type="evidence" value="ECO:0007669"/>
    <property type="project" value="UniProtKB-UniRule"/>
</dbReference>
<dbReference type="Gene3D" id="3.40.50.1470">
    <property type="entry name" value="Peptidyl-tRNA hydrolase"/>
    <property type="match status" value="1"/>
</dbReference>
<dbReference type="PANTHER" id="PTHR17224">
    <property type="entry name" value="PEPTIDYL-TRNA HYDROLASE"/>
    <property type="match status" value="1"/>
</dbReference>
<evidence type="ECO:0000256" key="7">
    <source>
        <dbReference type="ARBA" id="ARBA00050038"/>
    </source>
</evidence>
<evidence type="ECO:0000256" key="6">
    <source>
        <dbReference type="ARBA" id="ARBA00048707"/>
    </source>
</evidence>
<evidence type="ECO:0000256" key="5">
    <source>
        <dbReference type="ARBA" id="ARBA00038063"/>
    </source>
</evidence>
<dbReference type="FunCoup" id="A0A397S737">
    <property type="interactions" value="340"/>
</dbReference>
<dbReference type="GO" id="GO:0006515">
    <property type="term" value="P:protein quality control for misfolded or incompletely synthesized proteins"/>
    <property type="evidence" value="ECO:0007669"/>
    <property type="project" value="UniProtKB-UniRule"/>
</dbReference>
<dbReference type="AlphaFoldDB" id="A0A397S737"/>
<gene>
    <name evidence="8" type="primary">pth</name>
    <name evidence="11" type="ORF">EI71_00394</name>
</gene>
<dbReference type="EMBL" id="QXEV01000003">
    <property type="protein sequence ID" value="RIA78084.1"/>
    <property type="molecule type" value="Genomic_DNA"/>
</dbReference>
<feature type="active site" description="Proton acceptor" evidence="8">
    <location>
        <position position="19"/>
    </location>
</feature>
<dbReference type="PANTHER" id="PTHR17224:SF1">
    <property type="entry name" value="PEPTIDYL-TRNA HYDROLASE"/>
    <property type="match status" value="1"/>
</dbReference>